<dbReference type="SMART" id="SM00409">
    <property type="entry name" value="IG"/>
    <property type="match status" value="1"/>
</dbReference>
<dbReference type="InterPro" id="IPR036179">
    <property type="entry name" value="Ig-like_dom_sf"/>
</dbReference>
<dbReference type="GO" id="GO:0042101">
    <property type="term" value="C:T cell receptor complex"/>
    <property type="evidence" value="ECO:0007669"/>
    <property type="project" value="UniProtKB-KW"/>
</dbReference>
<reference evidence="8" key="1">
    <citation type="submission" date="2025-08" db="UniProtKB">
        <authorList>
            <consortium name="Ensembl"/>
        </authorList>
    </citation>
    <scope>IDENTIFICATION</scope>
</reference>
<dbReference type="InterPro" id="IPR007110">
    <property type="entry name" value="Ig-like_dom"/>
</dbReference>
<evidence type="ECO:0000256" key="4">
    <source>
        <dbReference type="ARBA" id="ARBA00023319"/>
    </source>
</evidence>
<evidence type="ECO:0000256" key="5">
    <source>
        <dbReference type="ARBA" id="ARBA00043266"/>
    </source>
</evidence>
<keyword evidence="1 6" id="KW-0732">Signal</keyword>
<dbReference type="InterPro" id="IPR003599">
    <property type="entry name" value="Ig_sub"/>
</dbReference>
<keyword evidence="5" id="KW-1279">T cell receptor</keyword>
<dbReference type="Pfam" id="PF07686">
    <property type="entry name" value="V-set"/>
    <property type="match status" value="1"/>
</dbReference>
<evidence type="ECO:0000256" key="6">
    <source>
        <dbReference type="SAM" id="SignalP"/>
    </source>
</evidence>
<keyword evidence="2" id="KW-1064">Adaptive immunity</keyword>
<feature type="domain" description="Ig-like" evidence="7">
    <location>
        <begin position="21"/>
        <end position="125"/>
    </location>
</feature>
<evidence type="ECO:0000256" key="1">
    <source>
        <dbReference type="ARBA" id="ARBA00022729"/>
    </source>
</evidence>
<keyword evidence="4" id="KW-0393">Immunoglobulin domain</keyword>
<protein>
    <recommendedName>
        <fullName evidence="7">Ig-like domain-containing protein</fullName>
    </recommendedName>
</protein>
<proteinExistence type="predicted"/>
<keyword evidence="5" id="KW-0391">Immunity</keyword>
<dbReference type="AlphaFoldDB" id="A0A3B3Q4R1"/>
<dbReference type="PANTHER" id="PTHR19367">
    <property type="entry name" value="T-CELL RECEPTOR ALPHA CHAIN V REGION"/>
    <property type="match status" value="1"/>
</dbReference>
<keyword evidence="3" id="KW-0675">Receptor</keyword>
<accession>A0A3B3Q4R1</accession>
<dbReference type="SMART" id="SM00406">
    <property type="entry name" value="IGv"/>
    <property type="match status" value="1"/>
</dbReference>
<organism evidence="8 9">
    <name type="scientific">Paramormyrops kingsleyae</name>
    <dbReference type="NCBI Taxonomy" id="1676925"/>
    <lineage>
        <taxon>Eukaryota</taxon>
        <taxon>Metazoa</taxon>
        <taxon>Chordata</taxon>
        <taxon>Craniata</taxon>
        <taxon>Vertebrata</taxon>
        <taxon>Euteleostomi</taxon>
        <taxon>Actinopterygii</taxon>
        <taxon>Neopterygii</taxon>
        <taxon>Teleostei</taxon>
        <taxon>Osteoglossocephala</taxon>
        <taxon>Osteoglossomorpha</taxon>
        <taxon>Osteoglossiformes</taxon>
        <taxon>Mormyridae</taxon>
        <taxon>Paramormyrops</taxon>
    </lineage>
</organism>
<reference evidence="8" key="2">
    <citation type="submission" date="2025-09" db="UniProtKB">
        <authorList>
            <consortium name="Ensembl"/>
        </authorList>
    </citation>
    <scope>IDENTIFICATION</scope>
</reference>
<evidence type="ECO:0000259" key="7">
    <source>
        <dbReference type="PROSITE" id="PS50835"/>
    </source>
</evidence>
<feature type="chain" id="PRO_5017422588" description="Ig-like domain-containing protein" evidence="6">
    <location>
        <begin position="20"/>
        <end position="136"/>
    </location>
</feature>
<dbReference type="PANTHER" id="PTHR19367:SF18">
    <property type="entry name" value="T CELL RECEPTOR ALPHA VARIABLE 16"/>
    <property type="match status" value="1"/>
</dbReference>
<name>A0A3B3Q4R1_9TELE</name>
<dbReference type="Proteomes" id="UP000261540">
    <property type="component" value="Unplaced"/>
</dbReference>
<dbReference type="InterPro" id="IPR013783">
    <property type="entry name" value="Ig-like_fold"/>
</dbReference>
<evidence type="ECO:0000313" key="9">
    <source>
        <dbReference type="Proteomes" id="UP000261540"/>
    </source>
</evidence>
<dbReference type="GO" id="GO:0002250">
    <property type="term" value="P:adaptive immune response"/>
    <property type="evidence" value="ECO:0007669"/>
    <property type="project" value="UniProtKB-KW"/>
</dbReference>
<dbReference type="InterPro" id="IPR013106">
    <property type="entry name" value="Ig_V-set"/>
</dbReference>
<dbReference type="Ensembl" id="ENSPKIT00000024745.1">
    <property type="protein sequence ID" value="ENSPKIP00000000844.1"/>
    <property type="gene ID" value="ENSPKIG00000019362.1"/>
</dbReference>
<evidence type="ECO:0000256" key="3">
    <source>
        <dbReference type="ARBA" id="ARBA00023170"/>
    </source>
</evidence>
<keyword evidence="9" id="KW-1185">Reference proteome</keyword>
<dbReference type="GeneTree" id="ENSGT01030000234557"/>
<evidence type="ECO:0000313" key="8">
    <source>
        <dbReference type="Ensembl" id="ENSPKIP00000000844.1"/>
    </source>
</evidence>
<evidence type="ECO:0000256" key="2">
    <source>
        <dbReference type="ARBA" id="ARBA00023130"/>
    </source>
</evidence>
<dbReference type="PROSITE" id="PS50835">
    <property type="entry name" value="IG_LIKE"/>
    <property type="match status" value="1"/>
</dbReference>
<dbReference type="Gene3D" id="2.60.40.10">
    <property type="entry name" value="Immunoglobulins"/>
    <property type="match status" value="1"/>
</dbReference>
<feature type="signal peptide" evidence="6">
    <location>
        <begin position="1"/>
        <end position="19"/>
    </location>
</feature>
<sequence length="136" mass="15536">MMLLCSFLLFSIFYGIFRAEQRINQARRNVSVEEGGSVILDCAYASVNTNPDLFWYIQYPNEAPKYMLRRGNYGEVDTAPEYKEKFNANLDKTAMTVPLTVQNVQLSDSAVYYCALRLRVRMTFSHPLQNTGALGL</sequence>
<dbReference type="SUPFAM" id="SSF48726">
    <property type="entry name" value="Immunoglobulin"/>
    <property type="match status" value="1"/>
</dbReference>
<dbReference type="InterPro" id="IPR051287">
    <property type="entry name" value="TCR_variable_region"/>
</dbReference>